<evidence type="ECO:0000256" key="4">
    <source>
        <dbReference type="ARBA" id="ARBA00022825"/>
    </source>
</evidence>
<dbReference type="PANTHER" id="PTHR43343">
    <property type="entry name" value="PEPTIDASE S12"/>
    <property type="match status" value="1"/>
</dbReference>
<evidence type="ECO:0000313" key="7">
    <source>
        <dbReference type="Proteomes" id="UP000614287"/>
    </source>
</evidence>
<reference evidence="6" key="1">
    <citation type="journal article" date="2014" name="Int. J. Syst. Evol. Microbiol.">
        <title>Complete genome sequence of Corynebacterium casei LMG S-19264T (=DSM 44701T), isolated from a smear-ripened cheese.</title>
        <authorList>
            <consortium name="US DOE Joint Genome Institute (JGI-PGF)"/>
            <person name="Walter F."/>
            <person name="Albersmeier A."/>
            <person name="Kalinowski J."/>
            <person name="Ruckert C."/>
        </authorList>
    </citation>
    <scope>NUCLEOTIDE SEQUENCE</scope>
    <source>
        <strain evidence="6">KCTC 32501</strain>
    </source>
</reference>
<dbReference type="GO" id="GO:0004252">
    <property type="term" value="F:serine-type endopeptidase activity"/>
    <property type="evidence" value="ECO:0007669"/>
    <property type="project" value="InterPro"/>
</dbReference>
<dbReference type="SUPFAM" id="SSF50156">
    <property type="entry name" value="PDZ domain-like"/>
    <property type="match status" value="1"/>
</dbReference>
<dbReference type="InterPro" id="IPR001940">
    <property type="entry name" value="Peptidase_S1C"/>
</dbReference>
<keyword evidence="3" id="KW-0378">Hydrolase</keyword>
<sequence length="393" mass="40994">MLKRFWLMLAQIITVLVLGTFVVKTLKPQWLPSALSNLFGAGKTPSVVGDKTPIAPREAPRNISGLSYHDAVKTALPSVVRIYTSRLVQKSPFSDPILDQMYNQNQAPGSESGLGSGVIIDAQGYIVTNHHVVDSADQIEVALSDGRRASAVVVGSDPDTDVAVLKIDLPNLPNITLGHDDELMVGDVVLAIGNPFGVGQSVTMGIVSALHRSQLGINTFENFIQTDAAINPGNSGGALVDSNGHLIGINTAIVTGNASGEGANAGIGFAIPVSVMKQVVDELIATGTVTRGYIGVSSQNVTPEMARTFNLASQDGVIVASVRPDGPAAQAGILVGDILTQVGDAPIKDTASMLTEVAKVKPGVQTMVKILRNGQEMSLNVTIGTRPSAVQPR</sequence>
<dbReference type="Proteomes" id="UP000614287">
    <property type="component" value="Unassembled WGS sequence"/>
</dbReference>
<gene>
    <name evidence="6" type="ORF">GCM10009007_13110</name>
</gene>
<dbReference type="PROSITE" id="PS50106">
    <property type="entry name" value="PDZ"/>
    <property type="match status" value="1"/>
</dbReference>
<dbReference type="InterPro" id="IPR051201">
    <property type="entry name" value="Chloro_Bact_Ser_Proteases"/>
</dbReference>
<dbReference type="PANTHER" id="PTHR43343:SF3">
    <property type="entry name" value="PROTEASE DO-LIKE 8, CHLOROPLASTIC"/>
    <property type="match status" value="1"/>
</dbReference>
<dbReference type="Pfam" id="PF13365">
    <property type="entry name" value="Trypsin_2"/>
    <property type="match status" value="1"/>
</dbReference>
<keyword evidence="4" id="KW-0720">Serine protease</keyword>
<dbReference type="GO" id="GO:0006508">
    <property type="term" value="P:proteolysis"/>
    <property type="evidence" value="ECO:0007669"/>
    <property type="project" value="UniProtKB-KW"/>
</dbReference>
<dbReference type="InterPro" id="IPR009003">
    <property type="entry name" value="Peptidase_S1_PA"/>
</dbReference>
<dbReference type="InterPro" id="IPR001478">
    <property type="entry name" value="PDZ"/>
</dbReference>
<dbReference type="Gene3D" id="2.40.10.120">
    <property type="match status" value="1"/>
</dbReference>
<dbReference type="SUPFAM" id="SSF50494">
    <property type="entry name" value="Trypsin-like serine proteases"/>
    <property type="match status" value="1"/>
</dbReference>
<dbReference type="PRINTS" id="PR00834">
    <property type="entry name" value="PROTEASES2C"/>
</dbReference>
<dbReference type="AlphaFoldDB" id="A0A8J3CLF3"/>
<proteinExistence type="inferred from homology"/>
<dbReference type="Gene3D" id="2.30.42.10">
    <property type="match status" value="1"/>
</dbReference>
<evidence type="ECO:0000256" key="1">
    <source>
        <dbReference type="ARBA" id="ARBA00010541"/>
    </source>
</evidence>
<accession>A0A8J3CLF3</accession>
<keyword evidence="2 6" id="KW-0645">Protease</keyword>
<comment type="similarity">
    <text evidence="1">Belongs to the peptidase S1C family.</text>
</comment>
<reference evidence="6" key="2">
    <citation type="submission" date="2020-09" db="EMBL/GenBank/DDBJ databases">
        <authorList>
            <person name="Sun Q."/>
            <person name="Kim S."/>
        </authorList>
    </citation>
    <scope>NUCLEOTIDE SEQUENCE</scope>
    <source>
        <strain evidence="6">KCTC 32501</strain>
    </source>
</reference>
<dbReference type="EMBL" id="BMZG01000006">
    <property type="protein sequence ID" value="GHA73490.1"/>
    <property type="molecule type" value="Genomic_DNA"/>
</dbReference>
<evidence type="ECO:0000256" key="2">
    <source>
        <dbReference type="ARBA" id="ARBA00022670"/>
    </source>
</evidence>
<feature type="domain" description="PDZ" evidence="5">
    <location>
        <begin position="283"/>
        <end position="349"/>
    </location>
</feature>
<dbReference type="Pfam" id="PF13180">
    <property type="entry name" value="PDZ_2"/>
    <property type="match status" value="1"/>
</dbReference>
<dbReference type="FunFam" id="2.40.10.10:FF:000001">
    <property type="entry name" value="Periplasmic serine protease DegS"/>
    <property type="match status" value="1"/>
</dbReference>
<dbReference type="RefSeq" id="WP_189493146.1">
    <property type="nucleotide sequence ID" value="NZ_BMZG01000006.1"/>
</dbReference>
<evidence type="ECO:0000256" key="3">
    <source>
        <dbReference type="ARBA" id="ARBA00022801"/>
    </source>
</evidence>
<keyword evidence="7" id="KW-1185">Reference proteome</keyword>
<dbReference type="SMART" id="SM00228">
    <property type="entry name" value="PDZ"/>
    <property type="match status" value="1"/>
</dbReference>
<name>A0A8J3CLF3_9BURK</name>
<protein>
    <submittedName>
        <fullName evidence="6">DegQ protease</fullName>
    </submittedName>
</protein>
<organism evidence="6 7">
    <name type="scientific">Formosimonas limnophila</name>
    <dbReference type="NCBI Taxonomy" id="1384487"/>
    <lineage>
        <taxon>Bacteria</taxon>
        <taxon>Pseudomonadati</taxon>
        <taxon>Pseudomonadota</taxon>
        <taxon>Betaproteobacteria</taxon>
        <taxon>Burkholderiales</taxon>
        <taxon>Burkholderiaceae</taxon>
        <taxon>Formosimonas</taxon>
    </lineage>
</organism>
<evidence type="ECO:0000313" key="6">
    <source>
        <dbReference type="EMBL" id="GHA73490.1"/>
    </source>
</evidence>
<comment type="caution">
    <text evidence="6">The sequence shown here is derived from an EMBL/GenBank/DDBJ whole genome shotgun (WGS) entry which is preliminary data.</text>
</comment>
<dbReference type="InterPro" id="IPR036034">
    <property type="entry name" value="PDZ_sf"/>
</dbReference>
<evidence type="ECO:0000259" key="5">
    <source>
        <dbReference type="PROSITE" id="PS50106"/>
    </source>
</evidence>